<dbReference type="EMBL" id="MLFT02003946">
    <property type="protein sequence ID" value="PHT24957.1"/>
    <property type="molecule type" value="Genomic_DNA"/>
</dbReference>
<sequence length="128" mass="14380">MLLSGNNIPDARINRNDKYCWAYASIGAMLAAISIKSKKVVVPLSKQHLTDCLLEYYPDPTKEAKLKEGETYGSSCSKAYRFAVEQGIAEEESYPYAMRRGTCKCTETMVCDRPADQKLVDLLLVFHC</sequence>
<evidence type="ECO:0000313" key="2">
    <source>
        <dbReference type="EMBL" id="PHT24957.1"/>
    </source>
</evidence>
<dbReference type="SUPFAM" id="SSF54001">
    <property type="entry name" value="Cysteine proteinases"/>
    <property type="match status" value="1"/>
</dbReference>
<evidence type="ECO:0000313" key="4">
    <source>
        <dbReference type="Proteomes" id="UP000224567"/>
    </source>
</evidence>
<dbReference type="InterPro" id="IPR038765">
    <property type="entry name" value="Papain-like_cys_pep_sf"/>
</dbReference>
<dbReference type="Gene3D" id="3.90.70.10">
    <property type="entry name" value="Cysteine proteinases"/>
    <property type="match status" value="1"/>
</dbReference>
<comment type="caution">
    <text evidence="2">The sequence shown here is derived from an EMBL/GenBank/DDBJ whole genome shotgun (WGS) entry which is preliminary data.</text>
</comment>
<dbReference type="STRING" id="33114.A0A2G2UW98"/>
<dbReference type="Pfam" id="PF00112">
    <property type="entry name" value="Peptidase_C1"/>
    <property type="match status" value="1"/>
</dbReference>
<keyword evidence="4" id="KW-1185">Reference proteome</keyword>
<dbReference type="EMBL" id="MLFT02000335">
    <property type="protein sequence ID" value="PHT27648.1"/>
    <property type="molecule type" value="Genomic_DNA"/>
</dbReference>
<proteinExistence type="predicted"/>
<protein>
    <recommendedName>
        <fullName evidence="1">Peptidase C1A papain C-terminal domain-containing protein</fullName>
    </recommendedName>
</protein>
<dbReference type="Proteomes" id="UP000224567">
    <property type="component" value="Unassembled WGS sequence"/>
</dbReference>
<dbReference type="AlphaFoldDB" id="A0A2G2UW98"/>
<evidence type="ECO:0000313" key="3">
    <source>
        <dbReference type="EMBL" id="PHT27648.1"/>
    </source>
</evidence>
<dbReference type="GO" id="GO:0008234">
    <property type="term" value="F:cysteine-type peptidase activity"/>
    <property type="evidence" value="ECO:0007669"/>
    <property type="project" value="InterPro"/>
</dbReference>
<dbReference type="GO" id="GO:0006508">
    <property type="term" value="P:proteolysis"/>
    <property type="evidence" value="ECO:0007669"/>
    <property type="project" value="InterPro"/>
</dbReference>
<accession>A0A2G2UW98</accession>
<name>A0A2G2UW98_CAPBA</name>
<dbReference type="OrthoDB" id="1292714at2759"/>
<reference evidence="2 4" key="2">
    <citation type="journal article" date="2017" name="J. Anim. Genet.">
        <title>Multiple reference genome sequences of hot pepper reveal the massive evolution of plant disease resistance genes by retroduplication.</title>
        <authorList>
            <person name="Kim S."/>
            <person name="Park J."/>
            <person name="Yeom S.-I."/>
            <person name="Kim Y.-M."/>
            <person name="Seo E."/>
            <person name="Kim K.-T."/>
            <person name="Kim M.-S."/>
            <person name="Lee J.M."/>
            <person name="Cheong K."/>
            <person name="Shin H.-S."/>
            <person name="Kim S.-B."/>
            <person name="Han K."/>
            <person name="Lee J."/>
            <person name="Park M."/>
            <person name="Lee H.-A."/>
            <person name="Lee H.-Y."/>
            <person name="Lee Y."/>
            <person name="Oh S."/>
            <person name="Lee J.H."/>
            <person name="Choi E."/>
            <person name="Choi E."/>
            <person name="Lee S.E."/>
            <person name="Jeon J."/>
            <person name="Kim H."/>
            <person name="Choi G."/>
            <person name="Song H."/>
            <person name="Lee J."/>
            <person name="Lee S.-C."/>
            <person name="Kwon J.-K."/>
            <person name="Lee H.-Y."/>
            <person name="Koo N."/>
            <person name="Hong Y."/>
            <person name="Kim R.W."/>
            <person name="Kang W.-H."/>
            <person name="Huh J.H."/>
            <person name="Kang B.-C."/>
            <person name="Yang T.-J."/>
            <person name="Lee Y.-H."/>
            <person name="Bennetzen J.L."/>
            <person name="Choi D."/>
        </authorList>
    </citation>
    <scope>NUCLEOTIDE SEQUENCE [LARGE SCALE GENOMIC DNA]</scope>
    <source>
        <strain evidence="2 4">cv. PBC81</strain>
    </source>
</reference>
<reference evidence="2 4" key="1">
    <citation type="journal article" date="2017" name="Genome Biol.">
        <title>New reference genome sequences of hot pepper reveal the massive evolution of plant disease-resistance genes by retroduplication.</title>
        <authorList>
            <person name="Kim S."/>
            <person name="Park J."/>
            <person name="Yeom S.I."/>
            <person name="Kim Y.M."/>
            <person name="Seo E."/>
            <person name="Kim K.T."/>
            <person name="Kim M.S."/>
            <person name="Lee J.M."/>
            <person name="Cheong K."/>
            <person name="Shin H.S."/>
            <person name="Kim S.B."/>
            <person name="Han K."/>
            <person name="Lee J."/>
            <person name="Park M."/>
            <person name="Lee H.A."/>
            <person name="Lee H.Y."/>
            <person name="Lee Y."/>
            <person name="Oh S."/>
            <person name="Lee J.H."/>
            <person name="Choi E."/>
            <person name="Choi E."/>
            <person name="Lee S.E."/>
            <person name="Jeon J."/>
            <person name="Kim H."/>
            <person name="Choi G."/>
            <person name="Song H."/>
            <person name="Lee J."/>
            <person name="Lee S.C."/>
            <person name="Kwon J.K."/>
            <person name="Lee H.Y."/>
            <person name="Koo N."/>
            <person name="Hong Y."/>
            <person name="Kim R.W."/>
            <person name="Kang W.H."/>
            <person name="Huh J.H."/>
            <person name="Kang B.C."/>
            <person name="Yang T.J."/>
            <person name="Lee Y.H."/>
            <person name="Bennetzen J.L."/>
            <person name="Choi D."/>
        </authorList>
    </citation>
    <scope>NUCLEOTIDE SEQUENCE [LARGE SCALE GENOMIC DNA]</scope>
    <source>
        <strain evidence="4">cv. PBC81</strain>
        <strain evidence="2">PBC81</strain>
        <tissue evidence="2">Leaf</tissue>
    </source>
</reference>
<evidence type="ECO:0000259" key="1">
    <source>
        <dbReference type="Pfam" id="PF00112"/>
    </source>
</evidence>
<gene>
    <name evidence="3" type="ORF">CQW23_32741</name>
    <name evidence="2" type="ORF">CQW23_35389</name>
</gene>
<organism evidence="2 4">
    <name type="scientific">Capsicum baccatum</name>
    <name type="common">Peruvian pepper</name>
    <dbReference type="NCBI Taxonomy" id="33114"/>
    <lineage>
        <taxon>Eukaryota</taxon>
        <taxon>Viridiplantae</taxon>
        <taxon>Streptophyta</taxon>
        <taxon>Embryophyta</taxon>
        <taxon>Tracheophyta</taxon>
        <taxon>Spermatophyta</taxon>
        <taxon>Magnoliopsida</taxon>
        <taxon>eudicotyledons</taxon>
        <taxon>Gunneridae</taxon>
        <taxon>Pentapetalae</taxon>
        <taxon>asterids</taxon>
        <taxon>lamiids</taxon>
        <taxon>Solanales</taxon>
        <taxon>Solanaceae</taxon>
        <taxon>Solanoideae</taxon>
        <taxon>Capsiceae</taxon>
        <taxon>Capsicum</taxon>
    </lineage>
</organism>
<feature type="domain" description="Peptidase C1A papain C-terminal" evidence="1">
    <location>
        <begin position="20"/>
        <end position="108"/>
    </location>
</feature>
<dbReference type="InterPro" id="IPR000668">
    <property type="entry name" value="Peptidase_C1A_C"/>
</dbReference>